<proteinExistence type="predicted"/>
<sequence>SRGCLNFDFPFRLNDEQNSVLESPVTREEIRIAVWGCGEDKSPGPDGFTFEFFHLISDVQTAFLPNRQILDGPFIVNEILSRCKAKNHQAMFLRWILPRLTI</sequence>
<comment type="caution">
    <text evidence="1">The sequence shown here is derived from an EMBL/GenBank/DDBJ whole genome shotgun (WGS) entry which is preliminary data.</text>
</comment>
<protein>
    <recommendedName>
        <fullName evidence="2">RNA-directed DNA polymerase, eukaryota, reverse transcriptase zinc-binding domain protein</fullName>
    </recommendedName>
</protein>
<dbReference type="AlphaFoldDB" id="A0A699UA46"/>
<organism evidence="1">
    <name type="scientific">Tanacetum cinerariifolium</name>
    <name type="common">Dalmatian daisy</name>
    <name type="synonym">Chrysanthemum cinerariifolium</name>
    <dbReference type="NCBI Taxonomy" id="118510"/>
    <lineage>
        <taxon>Eukaryota</taxon>
        <taxon>Viridiplantae</taxon>
        <taxon>Streptophyta</taxon>
        <taxon>Embryophyta</taxon>
        <taxon>Tracheophyta</taxon>
        <taxon>Spermatophyta</taxon>
        <taxon>Magnoliopsida</taxon>
        <taxon>eudicotyledons</taxon>
        <taxon>Gunneridae</taxon>
        <taxon>Pentapetalae</taxon>
        <taxon>asterids</taxon>
        <taxon>campanulids</taxon>
        <taxon>Asterales</taxon>
        <taxon>Asteraceae</taxon>
        <taxon>Asteroideae</taxon>
        <taxon>Anthemideae</taxon>
        <taxon>Anthemidinae</taxon>
        <taxon>Tanacetum</taxon>
    </lineage>
</organism>
<gene>
    <name evidence="1" type="ORF">Tci_888593</name>
</gene>
<accession>A0A699UA46</accession>
<evidence type="ECO:0008006" key="2">
    <source>
        <dbReference type="Google" id="ProtNLM"/>
    </source>
</evidence>
<feature type="non-terminal residue" evidence="1">
    <location>
        <position position="1"/>
    </location>
</feature>
<reference evidence="1" key="1">
    <citation type="journal article" date="2019" name="Sci. Rep.">
        <title>Draft genome of Tanacetum cinerariifolium, the natural source of mosquito coil.</title>
        <authorList>
            <person name="Yamashiro T."/>
            <person name="Shiraishi A."/>
            <person name="Satake H."/>
            <person name="Nakayama K."/>
        </authorList>
    </citation>
    <scope>NUCLEOTIDE SEQUENCE</scope>
</reference>
<evidence type="ECO:0000313" key="1">
    <source>
        <dbReference type="EMBL" id="GFD16624.1"/>
    </source>
</evidence>
<dbReference type="EMBL" id="BKCJ011294615">
    <property type="protein sequence ID" value="GFD16624.1"/>
    <property type="molecule type" value="Genomic_DNA"/>
</dbReference>
<name>A0A699UA46_TANCI</name>